<dbReference type="STRING" id="94624.Bpet0394"/>
<dbReference type="InterPro" id="IPR000566">
    <property type="entry name" value="Lipocln_cytosolic_FA-bd_dom"/>
</dbReference>
<comment type="function">
    <text evidence="2">Involved in the storage or transport of lipids necessary for membrane maintenance under stressful conditions. Displays a binding preference for lysophospholipids.</text>
</comment>
<organism evidence="4 5">
    <name type="scientific">Bordetella petrii (strain ATCC BAA-461 / DSM 12804 / CCUG 43448 / CIP 107267 / Se-1111R)</name>
    <dbReference type="NCBI Taxonomy" id="340100"/>
    <lineage>
        <taxon>Bacteria</taxon>
        <taxon>Pseudomonadati</taxon>
        <taxon>Pseudomonadota</taxon>
        <taxon>Betaproteobacteria</taxon>
        <taxon>Burkholderiales</taxon>
        <taxon>Alcaligenaceae</taxon>
        <taxon>Bordetella</taxon>
    </lineage>
</organism>
<feature type="domain" description="Lipocalin/cytosolic fatty-acid binding" evidence="3">
    <location>
        <begin position="30"/>
        <end position="169"/>
    </location>
</feature>
<dbReference type="CDD" id="cd19438">
    <property type="entry name" value="lipocalin_Blc-like"/>
    <property type="match status" value="1"/>
</dbReference>
<dbReference type="PANTHER" id="PTHR10612">
    <property type="entry name" value="APOLIPOPROTEIN D"/>
    <property type="match status" value="1"/>
</dbReference>
<comment type="subcellular location">
    <subcellularLocation>
        <location evidence="2">Cell outer membrane</location>
    </subcellularLocation>
</comment>
<dbReference type="InterPro" id="IPR022271">
    <property type="entry name" value="Lipocalin_ApoD"/>
</dbReference>
<sequence>MPRHFVCTLLAALGLAGLAHAAPPPKAVAIDPQRYAGKWYEIARLPTPLQRRCVGDVTVEYTVAPQSALHIDNRCRTKHGDVAAMSGLAVPREQAAGAQYRAEFLQPTPDYWIIGLDSEYRWAVVGSPDRKTLWILSRTPQLPASLLEQARQAARAQGYRLDELRYTPQR</sequence>
<dbReference type="Pfam" id="PF08212">
    <property type="entry name" value="Lipocalin_2"/>
    <property type="match status" value="1"/>
</dbReference>
<keyword evidence="2" id="KW-0732">Signal</keyword>
<dbReference type="eggNOG" id="COG3040">
    <property type="taxonomic scope" value="Bacteria"/>
</dbReference>
<dbReference type="EMBL" id="AM902716">
    <property type="protein sequence ID" value="CAP40726.1"/>
    <property type="molecule type" value="Genomic_DNA"/>
</dbReference>
<evidence type="ECO:0000313" key="4">
    <source>
        <dbReference type="EMBL" id="CAP40726.1"/>
    </source>
</evidence>
<keyword evidence="2" id="KW-0446">Lipid-binding</keyword>
<dbReference type="GO" id="GO:0008289">
    <property type="term" value="F:lipid binding"/>
    <property type="evidence" value="ECO:0007669"/>
    <property type="project" value="UniProtKB-UniRule"/>
</dbReference>
<dbReference type="InterPro" id="IPR002446">
    <property type="entry name" value="Lipocalin_bac"/>
</dbReference>
<evidence type="ECO:0000256" key="2">
    <source>
        <dbReference type="PIRNR" id="PIRNR036893"/>
    </source>
</evidence>
<keyword evidence="5" id="KW-1185">Reference proteome</keyword>
<keyword evidence="2" id="KW-0472">Membrane</keyword>
<name>A9HYD8_BORPD</name>
<evidence type="ECO:0000256" key="1">
    <source>
        <dbReference type="ARBA" id="ARBA00006889"/>
    </source>
</evidence>
<feature type="signal peptide" evidence="2">
    <location>
        <begin position="1"/>
        <end position="21"/>
    </location>
</feature>
<accession>A9HYD8</accession>
<evidence type="ECO:0000313" key="5">
    <source>
        <dbReference type="Proteomes" id="UP000001225"/>
    </source>
</evidence>
<dbReference type="PIRSF" id="PIRSF036893">
    <property type="entry name" value="Lipocalin_ApoD"/>
    <property type="match status" value="1"/>
</dbReference>
<dbReference type="Proteomes" id="UP000001225">
    <property type="component" value="Chromosome"/>
</dbReference>
<dbReference type="InterPro" id="IPR022272">
    <property type="entry name" value="Lipocalin_CS"/>
</dbReference>
<proteinExistence type="inferred from homology"/>
<protein>
    <recommendedName>
        <fullName evidence="2">Outer membrane lipoprotein Blc</fullName>
    </recommendedName>
</protein>
<dbReference type="InterPro" id="IPR012674">
    <property type="entry name" value="Calycin"/>
</dbReference>
<dbReference type="PROSITE" id="PS00213">
    <property type="entry name" value="LIPOCALIN"/>
    <property type="match status" value="1"/>
</dbReference>
<gene>
    <name evidence="4" type="ordered locus">Bpet0394</name>
</gene>
<dbReference type="SUPFAM" id="SSF50814">
    <property type="entry name" value="Lipocalins"/>
    <property type="match status" value="1"/>
</dbReference>
<keyword evidence="2 4" id="KW-0449">Lipoprotein</keyword>
<dbReference type="InterPro" id="IPR047202">
    <property type="entry name" value="Lipocalin_Blc-like_dom"/>
</dbReference>
<dbReference type="KEGG" id="bpt:Bpet0394"/>
<dbReference type="AlphaFoldDB" id="A9HYD8"/>
<dbReference type="PRINTS" id="PR01171">
    <property type="entry name" value="BCTLIPOCALIN"/>
</dbReference>
<dbReference type="GO" id="GO:0006950">
    <property type="term" value="P:response to stress"/>
    <property type="evidence" value="ECO:0007669"/>
    <property type="project" value="UniProtKB-ARBA"/>
</dbReference>
<dbReference type="GO" id="GO:0009279">
    <property type="term" value="C:cell outer membrane"/>
    <property type="evidence" value="ECO:0007669"/>
    <property type="project" value="UniProtKB-SubCell"/>
</dbReference>
<feature type="chain" id="PRO_5013436036" description="Outer membrane lipoprotein Blc" evidence="2">
    <location>
        <begin position="22"/>
        <end position="170"/>
    </location>
</feature>
<evidence type="ECO:0000259" key="3">
    <source>
        <dbReference type="Pfam" id="PF08212"/>
    </source>
</evidence>
<comment type="similarity">
    <text evidence="1 2">Belongs to the calycin superfamily. Lipocalin family.</text>
</comment>
<keyword evidence="2" id="KW-0998">Cell outer membrane</keyword>
<dbReference type="Gene3D" id="2.40.128.20">
    <property type="match status" value="1"/>
</dbReference>
<comment type="subunit">
    <text evidence="2">Homodimer.</text>
</comment>
<reference evidence="4 5" key="1">
    <citation type="journal article" date="2008" name="BMC Genomics">
        <title>The missing link: Bordetella petrii is endowed with both the metabolic versatility of environmental bacteria and virulence traits of pathogenic Bordetellae.</title>
        <authorList>
            <person name="Gross R."/>
            <person name="Guzman C.A."/>
            <person name="Sebaihia M."/>
            <person name="Martins Dos Santos V.A."/>
            <person name="Pieper D.H."/>
            <person name="Koebnik R."/>
            <person name="Lechner M."/>
            <person name="Bartels D."/>
            <person name="Buhrmester J."/>
            <person name="Choudhuri J.V."/>
            <person name="Ebensen T."/>
            <person name="Gaigalat L."/>
            <person name="Herrmann S."/>
            <person name="Khachane A.N."/>
            <person name="Larisch C."/>
            <person name="Link S."/>
            <person name="Linke B."/>
            <person name="Meyer F."/>
            <person name="Mormann S."/>
            <person name="Nakunst D."/>
            <person name="Rueckert C."/>
            <person name="Schneiker-Bekel S."/>
            <person name="Schulze K."/>
            <person name="Vorhoelter F.J."/>
            <person name="Yevsa T."/>
            <person name="Engle J.T."/>
            <person name="Goldman W.E."/>
            <person name="Puehler A."/>
            <person name="Goebel U.B."/>
            <person name="Goesmann A."/>
            <person name="Bloecker H."/>
            <person name="Kaiser O."/>
            <person name="Martinez-Arias R."/>
        </authorList>
    </citation>
    <scope>NUCLEOTIDE SEQUENCE [LARGE SCALE GENOMIC DNA]</scope>
    <source>
        <strain evidence="5">ATCC BAA-461 / DSM 12804 / CCUG 43448 / CIP 107267 / Se-1111R</strain>
    </source>
</reference>
<dbReference type="PANTHER" id="PTHR10612:SF34">
    <property type="entry name" value="APOLIPOPROTEIN D"/>
    <property type="match status" value="1"/>
</dbReference>